<evidence type="ECO:0000256" key="4">
    <source>
        <dbReference type="ARBA" id="ARBA00023163"/>
    </source>
</evidence>
<keyword evidence="9" id="KW-1185">Reference proteome</keyword>
<evidence type="ECO:0000259" key="7">
    <source>
        <dbReference type="PROSITE" id="PS51005"/>
    </source>
</evidence>
<dbReference type="InterPro" id="IPR003441">
    <property type="entry name" value="NAC-dom"/>
</dbReference>
<gene>
    <name evidence="8" type="ORF">TIFTF001_003776</name>
</gene>
<dbReference type="Pfam" id="PF02365">
    <property type="entry name" value="NAM"/>
    <property type="match status" value="1"/>
</dbReference>
<feature type="domain" description="NAC" evidence="7">
    <location>
        <begin position="7"/>
        <end position="155"/>
    </location>
</feature>
<comment type="subcellular location">
    <subcellularLocation>
        <location evidence="1">Nucleus</location>
    </subcellularLocation>
</comment>
<proteinExistence type="predicted"/>
<feature type="region of interest" description="Disordered" evidence="6">
    <location>
        <begin position="251"/>
        <end position="282"/>
    </location>
</feature>
<dbReference type="EMBL" id="BTGU01000003">
    <property type="protein sequence ID" value="GMN32652.1"/>
    <property type="molecule type" value="Genomic_DNA"/>
</dbReference>
<dbReference type="FunFam" id="2.170.150.80:FF:000003">
    <property type="entry name" value="NAC domain-containing protein"/>
    <property type="match status" value="1"/>
</dbReference>
<organism evidence="8 9">
    <name type="scientific">Ficus carica</name>
    <name type="common">Common fig</name>
    <dbReference type="NCBI Taxonomy" id="3494"/>
    <lineage>
        <taxon>Eukaryota</taxon>
        <taxon>Viridiplantae</taxon>
        <taxon>Streptophyta</taxon>
        <taxon>Embryophyta</taxon>
        <taxon>Tracheophyta</taxon>
        <taxon>Spermatophyta</taxon>
        <taxon>Magnoliopsida</taxon>
        <taxon>eudicotyledons</taxon>
        <taxon>Gunneridae</taxon>
        <taxon>Pentapetalae</taxon>
        <taxon>rosids</taxon>
        <taxon>fabids</taxon>
        <taxon>Rosales</taxon>
        <taxon>Moraceae</taxon>
        <taxon>Ficeae</taxon>
        <taxon>Ficus</taxon>
    </lineage>
</organism>
<dbReference type="GO" id="GO:0005634">
    <property type="term" value="C:nucleus"/>
    <property type="evidence" value="ECO:0007669"/>
    <property type="project" value="UniProtKB-SubCell"/>
</dbReference>
<evidence type="ECO:0000256" key="1">
    <source>
        <dbReference type="ARBA" id="ARBA00004123"/>
    </source>
</evidence>
<dbReference type="PROSITE" id="PS51005">
    <property type="entry name" value="NAC"/>
    <property type="match status" value="1"/>
</dbReference>
<dbReference type="Gene3D" id="2.170.150.80">
    <property type="entry name" value="NAC domain"/>
    <property type="match status" value="1"/>
</dbReference>
<keyword evidence="3" id="KW-0238">DNA-binding</keyword>
<protein>
    <recommendedName>
        <fullName evidence="7">NAC domain-containing protein</fullName>
    </recommendedName>
</protein>
<dbReference type="PANTHER" id="PTHR31744">
    <property type="entry name" value="PROTEIN CUP-SHAPED COTYLEDON 2-RELATED"/>
    <property type="match status" value="1"/>
</dbReference>
<name>A0AA88CWK8_FICCA</name>
<dbReference type="Proteomes" id="UP001187192">
    <property type="component" value="Unassembled WGS sequence"/>
</dbReference>
<evidence type="ECO:0000256" key="6">
    <source>
        <dbReference type="SAM" id="MobiDB-lite"/>
    </source>
</evidence>
<feature type="compositionally biased region" description="Low complexity" evidence="6">
    <location>
        <begin position="255"/>
        <end position="282"/>
    </location>
</feature>
<accession>A0AA88CWK8</accession>
<keyword evidence="2" id="KW-0805">Transcription regulation</keyword>
<evidence type="ECO:0000256" key="3">
    <source>
        <dbReference type="ARBA" id="ARBA00023125"/>
    </source>
</evidence>
<dbReference type="PANTHER" id="PTHR31744:SF230">
    <property type="entry name" value="NAC DOMAIN-CONTAINING PROTEIN"/>
    <property type="match status" value="1"/>
</dbReference>
<evidence type="ECO:0000256" key="5">
    <source>
        <dbReference type="ARBA" id="ARBA00023242"/>
    </source>
</evidence>
<dbReference type="GO" id="GO:0006355">
    <property type="term" value="P:regulation of DNA-templated transcription"/>
    <property type="evidence" value="ECO:0007669"/>
    <property type="project" value="InterPro"/>
</dbReference>
<comment type="caution">
    <text evidence="8">The sequence shown here is derived from an EMBL/GenBank/DDBJ whole genome shotgun (WGS) entry which is preliminary data.</text>
</comment>
<evidence type="ECO:0000256" key="2">
    <source>
        <dbReference type="ARBA" id="ARBA00023015"/>
    </source>
</evidence>
<sequence length="370" mass="42899">MDTFSHVPPGFRFHPTDEELVDYYLRKKVASKRIDLDVIKDVDLYKIEPWDLQELCKIGTEEQNEWYFFSHKDKKYPTGTRTNRATKAGFWKATGRDKAIYSRHSLIGMRKTLVFYKGRAPNGQKSDWIMHEYRLETNENGTPQARWVVCRVFKKRMATVRKVGEYDSPCWYDDQVSFMPEQLDSPRRISLHPSALIASYNHQHHHHIYACKQELELQYNNMPADSFFQLPQLESPKVPYAYDRNTAASTAMQSSTLTQEDQQVQQQSSNNNNNQQNLSSLFSTNNNSEQAAIDQVTDWRVLDKFVASQLSHDQDASKETSTNYSNAAHHVFHVAEHMNLLANDQSKRPEIVQDYASTSTSASCPIDLWK</sequence>
<evidence type="ECO:0000313" key="9">
    <source>
        <dbReference type="Proteomes" id="UP001187192"/>
    </source>
</evidence>
<keyword evidence="5" id="KW-0539">Nucleus</keyword>
<reference evidence="8" key="1">
    <citation type="submission" date="2023-07" db="EMBL/GenBank/DDBJ databases">
        <title>draft genome sequence of fig (Ficus carica).</title>
        <authorList>
            <person name="Takahashi T."/>
            <person name="Nishimura K."/>
        </authorList>
    </citation>
    <scope>NUCLEOTIDE SEQUENCE</scope>
</reference>
<dbReference type="AlphaFoldDB" id="A0AA88CWK8"/>
<dbReference type="GO" id="GO:0003677">
    <property type="term" value="F:DNA binding"/>
    <property type="evidence" value="ECO:0007669"/>
    <property type="project" value="UniProtKB-KW"/>
</dbReference>
<dbReference type="Gramene" id="FCD_00006697-RA">
    <property type="protein sequence ID" value="FCD_00006697-RA:cds"/>
    <property type="gene ID" value="FCD_00006697"/>
</dbReference>
<dbReference type="SUPFAM" id="SSF101941">
    <property type="entry name" value="NAC domain"/>
    <property type="match status" value="1"/>
</dbReference>
<keyword evidence="4" id="KW-0804">Transcription</keyword>
<evidence type="ECO:0000313" key="8">
    <source>
        <dbReference type="EMBL" id="GMN32652.1"/>
    </source>
</evidence>
<dbReference type="InterPro" id="IPR036093">
    <property type="entry name" value="NAC_dom_sf"/>
</dbReference>